<gene>
    <name evidence="2" type="ORF">TREVI0001_0521</name>
</gene>
<dbReference type="eggNOG" id="ENOG5031C8Q">
    <property type="taxonomic scope" value="Bacteria"/>
</dbReference>
<dbReference type="AlphaFoldDB" id="C8PMA7"/>
<keyword evidence="1" id="KW-0812">Transmembrane</keyword>
<feature type="transmembrane region" description="Helical" evidence="1">
    <location>
        <begin position="21"/>
        <end position="39"/>
    </location>
</feature>
<name>C8PMA7_9SPIR</name>
<organism evidence="2 3">
    <name type="scientific">Treponema vincentii ATCC 35580</name>
    <dbReference type="NCBI Taxonomy" id="596324"/>
    <lineage>
        <taxon>Bacteria</taxon>
        <taxon>Pseudomonadati</taxon>
        <taxon>Spirochaetota</taxon>
        <taxon>Spirochaetia</taxon>
        <taxon>Spirochaetales</taxon>
        <taxon>Treponemataceae</taxon>
        <taxon>Treponema</taxon>
    </lineage>
</organism>
<feature type="transmembrane region" description="Helical" evidence="1">
    <location>
        <begin position="430"/>
        <end position="449"/>
    </location>
</feature>
<accession>C8PMA7</accession>
<dbReference type="Gene3D" id="2.30.30.40">
    <property type="entry name" value="SH3 Domains"/>
    <property type="match status" value="1"/>
</dbReference>
<keyword evidence="1" id="KW-0472">Membrane</keyword>
<evidence type="ECO:0000313" key="3">
    <source>
        <dbReference type="Proteomes" id="UP000004509"/>
    </source>
</evidence>
<dbReference type="OrthoDB" id="354545at2"/>
<proteinExistence type="predicted"/>
<dbReference type="STRING" id="596324.TREVI0001_0521"/>
<comment type="caution">
    <text evidence="2">The sequence shown here is derived from an EMBL/GenBank/DDBJ whole genome shotgun (WGS) entry which is preliminary data.</text>
</comment>
<evidence type="ECO:0000256" key="1">
    <source>
        <dbReference type="SAM" id="Phobius"/>
    </source>
</evidence>
<feature type="transmembrane region" description="Helical" evidence="1">
    <location>
        <begin position="456"/>
        <end position="476"/>
    </location>
</feature>
<reference evidence="2 3" key="1">
    <citation type="submission" date="2009-07" db="EMBL/GenBank/DDBJ databases">
        <authorList>
            <person name="Madupu R."/>
            <person name="Sebastian Y."/>
            <person name="Durkin A.S."/>
            <person name="Torralba M."/>
            <person name="Methe B."/>
            <person name="Sutton G.G."/>
            <person name="Strausberg R.L."/>
            <person name="Nelson K.E."/>
        </authorList>
    </citation>
    <scope>NUCLEOTIDE SEQUENCE [LARGE SCALE GENOMIC DNA]</scope>
    <source>
        <strain evidence="2 3">ATCC 35580</strain>
    </source>
</reference>
<protein>
    <submittedName>
        <fullName evidence="2">Uncharacterized protein</fullName>
    </submittedName>
</protein>
<evidence type="ECO:0000313" key="2">
    <source>
        <dbReference type="EMBL" id="EEV21324.1"/>
    </source>
</evidence>
<sequence>MGKNATRIGTGDKRLLAFRRLIKPAILFLFCRAAAIFLFCCAETALYGQQSDNFIELKIDSTEFSIDRELEIEIIINSDAPYLQAYSDTPRFYLAVEGDAAAVPVQLVQSSAIPERDGLHLRYRYRFNGTGTFRFVPTLQWRKQTLELAPLDITVHSRPLSESTPFLWKLYAADGRPIPEDAAIEQGREYILCLAAAFYSAGYAERYLQVLQTASVQLEAARSQENRSGADSQAIGDELPLPTEILHIDCSPSESAALKPLALGELPFDAAVLLDATGNPDAVDGSDTAVSPNAVFSHAISEHYVLAIFSIIPLRIGAQSLPQAQIFFASGGTAFSVPASYRVNRQAAAQATGKGGADGFTAAAFQALPNETQHSGSSMTGQEKNAAAVQIAEYRKQEAASLFAPTISRERKKLETALEIAQPLPLYPRLLGILTVAISILLLIGTAVCGLRNKKLLMLILLTGALCSGGFTVVMFRRILQPQGVYAGVSGDPAVRRIPENSGGTVYRLSAGESFIIVRQTPQWYYIKTAGGAAGWISPQSVIRYN</sequence>
<dbReference type="Proteomes" id="UP000004509">
    <property type="component" value="Unassembled WGS sequence"/>
</dbReference>
<dbReference type="RefSeq" id="WP_006187653.1">
    <property type="nucleotide sequence ID" value="NZ_ACYH01000011.1"/>
</dbReference>
<dbReference type="EMBL" id="ACYH01000011">
    <property type="protein sequence ID" value="EEV21324.1"/>
    <property type="molecule type" value="Genomic_DNA"/>
</dbReference>
<keyword evidence="1" id="KW-1133">Transmembrane helix</keyword>